<sequence>MRTRIRPSHRPYEIAVLVAAALSGVLILTLDVRPTSVHLSMPQPILIAWELGQIAVGVGGLLGILWPGRLSTGLGLELASVLVLGTITGMYAVAVSVVSGRNSIVAISFMMAVTVGSFWRAAQIAIDLRRLARVCESATYEQLRTGVT</sequence>
<dbReference type="OrthoDB" id="3401403at2"/>
<reference evidence="2 3" key="1">
    <citation type="submission" date="2018-05" db="EMBL/GenBank/DDBJ databases">
        <title>Micromonospora from Atacama Desert.</title>
        <authorList>
            <person name="Carro L."/>
            <person name="Goodfellow M."/>
            <person name="Klenk H.-P."/>
        </authorList>
    </citation>
    <scope>NUCLEOTIDE SEQUENCE [LARGE SCALE GENOMIC DNA]</scope>
    <source>
        <strain evidence="2 3">LB39</strain>
    </source>
</reference>
<dbReference type="EMBL" id="QGSZ01000253">
    <property type="protein sequence ID" value="RQX00128.1"/>
    <property type="molecule type" value="Genomic_DNA"/>
</dbReference>
<keyword evidence="1" id="KW-0472">Membrane</keyword>
<feature type="transmembrane region" description="Helical" evidence="1">
    <location>
        <begin position="104"/>
        <end position="122"/>
    </location>
</feature>
<dbReference type="RefSeq" id="WP_124774604.1">
    <property type="nucleotide sequence ID" value="NZ_JBEZFR010000004.1"/>
</dbReference>
<name>A0A3N9WH28_9ACTN</name>
<gene>
    <name evidence="2" type="ORF">DLJ59_22560</name>
</gene>
<feature type="transmembrane region" description="Helical" evidence="1">
    <location>
        <begin position="45"/>
        <end position="66"/>
    </location>
</feature>
<keyword evidence="1" id="KW-0812">Transmembrane</keyword>
<accession>A0A3N9WH28</accession>
<proteinExistence type="predicted"/>
<evidence type="ECO:0000313" key="3">
    <source>
        <dbReference type="Proteomes" id="UP000282312"/>
    </source>
</evidence>
<keyword evidence="3" id="KW-1185">Reference proteome</keyword>
<evidence type="ECO:0000313" key="2">
    <source>
        <dbReference type="EMBL" id="RQX00128.1"/>
    </source>
</evidence>
<dbReference type="Proteomes" id="UP000282312">
    <property type="component" value="Unassembled WGS sequence"/>
</dbReference>
<keyword evidence="1" id="KW-1133">Transmembrane helix</keyword>
<organism evidence="2 3">
    <name type="scientific">Micromonospora inaquosa</name>
    <dbReference type="NCBI Taxonomy" id="2203716"/>
    <lineage>
        <taxon>Bacteria</taxon>
        <taxon>Bacillati</taxon>
        <taxon>Actinomycetota</taxon>
        <taxon>Actinomycetes</taxon>
        <taxon>Micromonosporales</taxon>
        <taxon>Micromonosporaceae</taxon>
        <taxon>Micromonospora</taxon>
    </lineage>
</organism>
<feature type="transmembrane region" description="Helical" evidence="1">
    <location>
        <begin position="12"/>
        <end position="30"/>
    </location>
</feature>
<evidence type="ECO:0000256" key="1">
    <source>
        <dbReference type="SAM" id="Phobius"/>
    </source>
</evidence>
<comment type="caution">
    <text evidence="2">The sequence shown here is derived from an EMBL/GenBank/DDBJ whole genome shotgun (WGS) entry which is preliminary data.</text>
</comment>
<protein>
    <submittedName>
        <fullName evidence="2">Uncharacterized protein</fullName>
    </submittedName>
</protein>
<feature type="transmembrane region" description="Helical" evidence="1">
    <location>
        <begin position="78"/>
        <end position="98"/>
    </location>
</feature>
<dbReference type="AlphaFoldDB" id="A0A3N9WH28"/>